<protein>
    <recommendedName>
        <fullName evidence="4">Ribosome biogenesis protein NOP53</fullName>
    </recommendedName>
</protein>
<keyword evidence="6" id="KW-0539">Nucleus</keyword>
<dbReference type="OrthoDB" id="5072at2759"/>
<accession>A0A9N8V8Y9</accession>
<keyword evidence="9" id="KW-1185">Reference proteome</keyword>
<evidence type="ECO:0000256" key="5">
    <source>
        <dbReference type="ARBA" id="ARBA00022517"/>
    </source>
</evidence>
<comment type="similarity">
    <text evidence="3">Belongs to the NOP53 family.</text>
</comment>
<feature type="compositionally biased region" description="Basic residues" evidence="7">
    <location>
        <begin position="8"/>
        <end position="23"/>
    </location>
</feature>
<evidence type="ECO:0000313" key="8">
    <source>
        <dbReference type="EMBL" id="CAG8442607.1"/>
    </source>
</evidence>
<feature type="region of interest" description="Disordered" evidence="7">
    <location>
        <begin position="1"/>
        <end position="23"/>
    </location>
</feature>
<dbReference type="Proteomes" id="UP000789342">
    <property type="component" value="Unassembled WGS sequence"/>
</dbReference>
<dbReference type="InterPro" id="IPR011687">
    <property type="entry name" value="Nop53/GLTSCR2"/>
</dbReference>
<dbReference type="EMBL" id="CAJVPV010000101">
    <property type="protein sequence ID" value="CAG8442607.1"/>
    <property type="molecule type" value="Genomic_DNA"/>
</dbReference>
<sequence length="338" mass="39483">MLTLNTKKSTKPKPSRKGKKAWRKNVDITEIEETLEEIRTEERVLGGKIRELPSEELFVIDTKGDAKVQRKLNKRLAKLHVDQVLESRSKLPPVFSKPLKQKYEKKQMSQFTKISLDKLMQEKHDTPGEVTSKSGEYDVWMQEDEGSEEDWHPQKKRKIKMPTTLNMKPAADVPAVRIPHPGTSYMPEDQAHQELLMIAHKEEEAKLLRLQRIKSQLSSHTKEASSFEDTVNGDEDENSDSEENEGNEIEVEQEYNEHEKKLIEKKKLTEEEAKLPKNKIGKYRVRKIPTDVLLSDELKPTFREFKPEGNLFRERMASYEERNIVEPRVRIKYVILLL</sequence>
<reference evidence="8" key="1">
    <citation type="submission" date="2021-06" db="EMBL/GenBank/DDBJ databases">
        <authorList>
            <person name="Kallberg Y."/>
            <person name="Tangrot J."/>
            <person name="Rosling A."/>
        </authorList>
    </citation>
    <scope>NUCLEOTIDE SEQUENCE</scope>
    <source>
        <strain evidence="8">CL551</strain>
    </source>
</reference>
<evidence type="ECO:0000256" key="4">
    <source>
        <dbReference type="ARBA" id="ARBA00018339"/>
    </source>
</evidence>
<evidence type="ECO:0000313" key="9">
    <source>
        <dbReference type="Proteomes" id="UP000789342"/>
    </source>
</evidence>
<dbReference type="GO" id="GO:0000027">
    <property type="term" value="P:ribosomal large subunit assembly"/>
    <property type="evidence" value="ECO:0007669"/>
    <property type="project" value="TreeGrafter"/>
</dbReference>
<evidence type="ECO:0000256" key="1">
    <source>
        <dbReference type="ARBA" id="ARBA00004604"/>
    </source>
</evidence>
<feature type="compositionally biased region" description="Acidic residues" evidence="7">
    <location>
        <begin position="231"/>
        <end position="254"/>
    </location>
</feature>
<organism evidence="8 9">
    <name type="scientific">Acaulospora morrowiae</name>
    <dbReference type="NCBI Taxonomy" id="94023"/>
    <lineage>
        <taxon>Eukaryota</taxon>
        <taxon>Fungi</taxon>
        <taxon>Fungi incertae sedis</taxon>
        <taxon>Mucoromycota</taxon>
        <taxon>Glomeromycotina</taxon>
        <taxon>Glomeromycetes</taxon>
        <taxon>Diversisporales</taxon>
        <taxon>Acaulosporaceae</taxon>
        <taxon>Acaulospora</taxon>
    </lineage>
</organism>
<dbReference type="GO" id="GO:0005654">
    <property type="term" value="C:nucleoplasm"/>
    <property type="evidence" value="ECO:0007669"/>
    <property type="project" value="UniProtKB-SubCell"/>
</dbReference>
<comment type="caution">
    <text evidence="8">The sequence shown here is derived from an EMBL/GenBank/DDBJ whole genome shotgun (WGS) entry which is preliminary data.</text>
</comment>
<evidence type="ECO:0000256" key="2">
    <source>
        <dbReference type="ARBA" id="ARBA00004642"/>
    </source>
</evidence>
<dbReference type="GO" id="GO:0005730">
    <property type="term" value="C:nucleolus"/>
    <property type="evidence" value="ECO:0007669"/>
    <property type="project" value="UniProtKB-SubCell"/>
</dbReference>
<dbReference type="Pfam" id="PF07767">
    <property type="entry name" value="Nop53"/>
    <property type="match status" value="1"/>
</dbReference>
<evidence type="ECO:0000256" key="3">
    <source>
        <dbReference type="ARBA" id="ARBA00008838"/>
    </source>
</evidence>
<gene>
    <name evidence="8" type="ORF">AMORRO_LOCUS398</name>
</gene>
<proteinExistence type="inferred from homology"/>
<feature type="region of interest" description="Disordered" evidence="7">
    <location>
        <begin position="217"/>
        <end position="256"/>
    </location>
</feature>
<feature type="region of interest" description="Disordered" evidence="7">
    <location>
        <begin position="143"/>
        <end position="178"/>
    </location>
</feature>
<evidence type="ECO:0000256" key="7">
    <source>
        <dbReference type="SAM" id="MobiDB-lite"/>
    </source>
</evidence>
<evidence type="ECO:0000256" key="6">
    <source>
        <dbReference type="ARBA" id="ARBA00023242"/>
    </source>
</evidence>
<dbReference type="GO" id="GO:0008097">
    <property type="term" value="F:5S rRNA binding"/>
    <property type="evidence" value="ECO:0007669"/>
    <property type="project" value="TreeGrafter"/>
</dbReference>
<comment type="subcellular location">
    <subcellularLocation>
        <location evidence="1">Nucleus</location>
        <location evidence="1">Nucleolus</location>
    </subcellularLocation>
    <subcellularLocation>
        <location evidence="2">Nucleus</location>
        <location evidence="2">Nucleoplasm</location>
    </subcellularLocation>
</comment>
<dbReference type="PIRSF" id="PIRSF017302">
    <property type="entry name" value="Gltscr2"/>
    <property type="match status" value="1"/>
</dbReference>
<dbReference type="AlphaFoldDB" id="A0A9N8V8Y9"/>
<keyword evidence="5" id="KW-0690">Ribosome biogenesis</keyword>
<dbReference type="PANTHER" id="PTHR14211:SF7">
    <property type="entry name" value="RIBOSOME BIOGENESIS PROTEIN NOP53"/>
    <property type="match status" value="1"/>
</dbReference>
<name>A0A9N8V8Y9_9GLOM</name>
<dbReference type="PANTHER" id="PTHR14211">
    <property type="entry name" value="GLIOMA SUPPRESSOR CANDIDATE REGION GENE 2"/>
    <property type="match status" value="1"/>
</dbReference>
<dbReference type="GO" id="GO:0006364">
    <property type="term" value="P:rRNA processing"/>
    <property type="evidence" value="ECO:0007669"/>
    <property type="project" value="TreeGrafter"/>
</dbReference>